<organism evidence="2 3">
    <name type="scientific">Actinocorallia aurantiaca</name>
    <dbReference type="NCBI Taxonomy" id="46204"/>
    <lineage>
        <taxon>Bacteria</taxon>
        <taxon>Bacillati</taxon>
        <taxon>Actinomycetota</taxon>
        <taxon>Actinomycetes</taxon>
        <taxon>Streptosporangiales</taxon>
        <taxon>Thermomonosporaceae</taxon>
        <taxon>Actinocorallia</taxon>
    </lineage>
</organism>
<protein>
    <submittedName>
        <fullName evidence="2">Uncharacterized protein</fullName>
    </submittedName>
</protein>
<evidence type="ECO:0000313" key="2">
    <source>
        <dbReference type="EMBL" id="GAA2729834.1"/>
    </source>
</evidence>
<keyword evidence="3" id="KW-1185">Reference proteome</keyword>
<accession>A0ABN3UCP6</accession>
<gene>
    <name evidence="2" type="ORF">GCM10010439_41420</name>
</gene>
<evidence type="ECO:0000313" key="3">
    <source>
        <dbReference type="Proteomes" id="UP001501842"/>
    </source>
</evidence>
<proteinExistence type="predicted"/>
<dbReference type="EMBL" id="BAAATZ010000016">
    <property type="protein sequence ID" value="GAA2729834.1"/>
    <property type="molecule type" value="Genomic_DNA"/>
</dbReference>
<comment type="caution">
    <text evidence="2">The sequence shown here is derived from an EMBL/GenBank/DDBJ whole genome shotgun (WGS) entry which is preliminary data.</text>
</comment>
<evidence type="ECO:0000256" key="1">
    <source>
        <dbReference type="SAM" id="MobiDB-lite"/>
    </source>
</evidence>
<feature type="compositionally biased region" description="Polar residues" evidence="1">
    <location>
        <begin position="34"/>
        <end position="49"/>
    </location>
</feature>
<feature type="region of interest" description="Disordered" evidence="1">
    <location>
        <begin position="1"/>
        <end position="72"/>
    </location>
</feature>
<dbReference type="Proteomes" id="UP001501842">
    <property type="component" value="Unassembled WGS sequence"/>
</dbReference>
<sequence length="72" mass="7446">MTAPAKRPPRVRAYQATECEHPDSSPAGALAPSMATTAPGSTAAKSSFSRPCLPGSVPTTTRTPNPYGWSCL</sequence>
<name>A0ABN3UCP6_9ACTN</name>
<reference evidence="2 3" key="1">
    <citation type="journal article" date="2019" name="Int. J. Syst. Evol. Microbiol.">
        <title>The Global Catalogue of Microorganisms (GCM) 10K type strain sequencing project: providing services to taxonomists for standard genome sequencing and annotation.</title>
        <authorList>
            <consortium name="The Broad Institute Genomics Platform"/>
            <consortium name="The Broad Institute Genome Sequencing Center for Infectious Disease"/>
            <person name="Wu L."/>
            <person name="Ma J."/>
        </authorList>
    </citation>
    <scope>NUCLEOTIDE SEQUENCE [LARGE SCALE GENOMIC DNA]</scope>
    <source>
        <strain evidence="2 3">JCM 8201</strain>
    </source>
</reference>